<reference evidence="1" key="2">
    <citation type="submission" date="2021-09" db="EMBL/GenBank/DDBJ databases">
        <authorList>
            <person name="Gilroy R."/>
        </authorList>
    </citation>
    <scope>NUCLEOTIDE SEQUENCE</scope>
    <source>
        <strain evidence="1">ChiGjej6B6-11269</strain>
    </source>
</reference>
<dbReference type="EMBL" id="DYWI01000025">
    <property type="protein sequence ID" value="HJF64806.1"/>
    <property type="molecule type" value="Genomic_DNA"/>
</dbReference>
<accession>A0A9D2UVE0</accession>
<comment type="caution">
    <text evidence="1">The sequence shown here is derived from an EMBL/GenBank/DDBJ whole genome shotgun (WGS) entry which is preliminary data.</text>
</comment>
<proteinExistence type="predicted"/>
<dbReference type="Proteomes" id="UP000786989">
    <property type="component" value="Unassembled WGS sequence"/>
</dbReference>
<feature type="non-terminal residue" evidence="1">
    <location>
        <position position="80"/>
    </location>
</feature>
<name>A0A9D2UVE0_9ACTN</name>
<reference evidence="1" key="1">
    <citation type="journal article" date="2021" name="PeerJ">
        <title>Extensive microbial diversity within the chicken gut microbiome revealed by metagenomics and culture.</title>
        <authorList>
            <person name="Gilroy R."/>
            <person name="Ravi A."/>
            <person name="Getino M."/>
            <person name="Pursley I."/>
            <person name="Horton D.L."/>
            <person name="Alikhan N.F."/>
            <person name="Baker D."/>
            <person name="Gharbi K."/>
            <person name="Hall N."/>
            <person name="Watson M."/>
            <person name="Adriaenssens E.M."/>
            <person name="Foster-Nyarko E."/>
            <person name="Jarju S."/>
            <person name="Secka A."/>
            <person name="Antonio M."/>
            <person name="Oren A."/>
            <person name="Chaudhuri R.R."/>
            <person name="La Ragione R."/>
            <person name="Hildebrand F."/>
            <person name="Pallen M.J."/>
        </authorList>
    </citation>
    <scope>NUCLEOTIDE SEQUENCE</scope>
    <source>
        <strain evidence="1">ChiGjej6B6-11269</strain>
    </source>
</reference>
<dbReference type="AlphaFoldDB" id="A0A9D2UVE0"/>
<evidence type="ECO:0000313" key="2">
    <source>
        <dbReference type="Proteomes" id="UP000786989"/>
    </source>
</evidence>
<gene>
    <name evidence="1" type="ORF">K8U77_01640</name>
</gene>
<evidence type="ECO:0000313" key="1">
    <source>
        <dbReference type="EMBL" id="HJF64806.1"/>
    </source>
</evidence>
<organism evidence="1 2">
    <name type="scientific">Slackia equolifaciens</name>
    <dbReference type="NCBI Taxonomy" id="498718"/>
    <lineage>
        <taxon>Bacteria</taxon>
        <taxon>Bacillati</taxon>
        <taxon>Actinomycetota</taxon>
        <taxon>Coriobacteriia</taxon>
        <taxon>Eggerthellales</taxon>
        <taxon>Eggerthellaceae</taxon>
        <taxon>Slackia</taxon>
    </lineage>
</organism>
<sequence>MAKVDAEAFLKIKSLNELAIYLDIPLNRLTFFAFSKKVFYTSFSIPKRDAKENRTISTPVAPLKAIQRSIANTLQSIYQS</sequence>
<protein>
    <submittedName>
        <fullName evidence="1">Uncharacterized protein</fullName>
    </submittedName>
</protein>